<feature type="domain" description="Transposase IS204/IS1001/IS1096/IS1165 DDE" evidence="1">
    <location>
        <begin position="59"/>
        <end position="164"/>
    </location>
</feature>
<gene>
    <name evidence="2" type="ORF">RVY80_07655</name>
</gene>
<dbReference type="PANTHER" id="PTHR33498:SF1">
    <property type="entry name" value="TRANSPOSASE FOR INSERTION SEQUENCE ELEMENT IS1557"/>
    <property type="match status" value="1"/>
</dbReference>
<organism evidence="2 3">
    <name type="scientific">Veillonella absiana</name>
    <dbReference type="NCBI Taxonomy" id="3079305"/>
    <lineage>
        <taxon>Bacteria</taxon>
        <taxon>Bacillati</taxon>
        <taxon>Bacillota</taxon>
        <taxon>Negativicutes</taxon>
        <taxon>Veillonellales</taxon>
        <taxon>Veillonellaceae</taxon>
        <taxon>Veillonella</taxon>
    </lineage>
</organism>
<name>A0ABU3ZA00_9FIRM</name>
<reference evidence="2 3" key="1">
    <citation type="submission" date="2023-10" db="EMBL/GenBank/DDBJ databases">
        <title>Veillonella sp. nov., isolated from a pig farm feces dump.</title>
        <authorList>
            <person name="Chang Y.-H."/>
        </authorList>
    </citation>
    <scope>NUCLEOTIDE SEQUENCE [LARGE SCALE GENOMIC DNA]</scope>
    <source>
        <strain evidence="2 3">YH-vei2233</strain>
    </source>
</reference>
<dbReference type="Proteomes" id="UP001272515">
    <property type="component" value="Unassembled WGS sequence"/>
</dbReference>
<comment type="caution">
    <text evidence="2">The sequence shown here is derived from an EMBL/GenBank/DDBJ whole genome shotgun (WGS) entry which is preliminary data.</text>
</comment>
<feature type="domain" description="Transposase IS204/IS1001/IS1096/IS1165 DDE" evidence="1">
    <location>
        <begin position="10"/>
        <end position="57"/>
    </location>
</feature>
<dbReference type="InterPro" id="IPR002560">
    <property type="entry name" value="Transposase_DDE"/>
</dbReference>
<evidence type="ECO:0000259" key="1">
    <source>
        <dbReference type="Pfam" id="PF01610"/>
    </source>
</evidence>
<proteinExistence type="predicted"/>
<dbReference type="PANTHER" id="PTHR33498">
    <property type="entry name" value="TRANSPOSASE FOR INSERTION SEQUENCE ELEMENT IS1557"/>
    <property type="match status" value="1"/>
</dbReference>
<sequence>MIKFKGNAAGQKYQVILTDRQSGTIIDILPKRDTKAIEEYLRSFNRKKRRAVRFVVIKLTEILNAFYDIWMAYNLKLRFGWLKRTYGKDKIDNYISHWLERVRASKLDEFSHLLKTFNTWRMPVVNAFLLPFSNGFTEGCNNKIKVLKRISYGLRNFERFRVRILILGAKNGTSCKKATDAKKCA</sequence>
<dbReference type="Pfam" id="PF01610">
    <property type="entry name" value="DDE_Tnp_ISL3"/>
    <property type="match status" value="2"/>
</dbReference>
<evidence type="ECO:0000313" key="2">
    <source>
        <dbReference type="EMBL" id="MDV5088714.1"/>
    </source>
</evidence>
<protein>
    <submittedName>
        <fullName evidence="2">Transposase</fullName>
    </submittedName>
</protein>
<dbReference type="RefSeq" id="WP_317330135.1">
    <property type="nucleotide sequence ID" value="NZ_JAWJZA010000037.1"/>
</dbReference>
<dbReference type="EMBL" id="JAWJZB010000008">
    <property type="protein sequence ID" value="MDV5088714.1"/>
    <property type="molecule type" value="Genomic_DNA"/>
</dbReference>
<keyword evidence="3" id="KW-1185">Reference proteome</keyword>
<evidence type="ECO:0000313" key="3">
    <source>
        <dbReference type="Proteomes" id="UP001272515"/>
    </source>
</evidence>
<dbReference type="InterPro" id="IPR047951">
    <property type="entry name" value="Transpos_ISL3"/>
</dbReference>
<accession>A0ABU3ZA00</accession>